<dbReference type="SMART" id="SM00388">
    <property type="entry name" value="HisKA"/>
    <property type="match status" value="1"/>
</dbReference>
<keyword evidence="4" id="KW-0808">Transferase</keyword>
<dbReference type="PROSITE" id="PS50110">
    <property type="entry name" value="RESPONSE_REGULATORY"/>
    <property type="match status" value="1"/>
</dbReference>
<dbReference type="SMART" id="SM00448">
    <property type="entry name" value="REC"/>
    <property type="match status" value="1"/>
</dbReference>
<evidence type="ECO:0000313" key="6">
    <source>
        <dbReference type="EMBL" id="ARN19382.1"/>
    </source>
</evidence>
<evidence type="ECO:0000256" key="5">
    <source>
        <dbReference type="ARBA" id="ARBA00022777"/>
    </source>
</evidence>
<dbReference type="SUPFAM" id="SSF47384">
    <property type="entry name" value="Homodimeric domain of signal transducing histidine kinase"/>
    <property type="match status" value="1"/>
</dbReference>
<dbReference type="RefSeq" id="WP_085749640.1">
    <property type="nucleotide sequence ID" value="NZ_BSPR01000002.1"/>
</dbReference>
<dbReference type="CDD" id="cd00082">
    <property type="entry name" value="HisKA"/>
    <property type="match status" value="1"/>
</dbReference>
<dbReference type="InterPro" id="IPR036097">
    <property type="entry name" value="HisK_dim/P_sf"/>
</dbReference>
<keyword evidence="3" id="KW-0597">Phosphoprotein</keyword>
<dbReference type="InterPro" id="IPR036890">
    <property type="entry name" value="HATPase_C_sf"/>
</dbReference>
<dbReference type="SMART" id="SM00086">
    <property type="entry name" value="PAC"/>
    <property type="match status" value="2"/>
</dbReference>
<name>A0A1W6L589_9BURK</name>
<gene>
    <name evidence="6" type="ORF">A4W93_05340</name>
</gene>
<dbReference type="SUPFAM" id="SSF52172">
    <property type="entry name" value="CheY-like"/>
    <property type="match status" value="1"/>
</dbReference>
<dbReference type="InterPro" id="IPR001789">
    <property type="entry name" value="Sig_transdc_resp-reg_receiver"/>
</dbReference>
<dbReference type="InterPro" id="IPR005467">
    <property type="entry name" value="His_kinase_dom"/>
</dbReference>
<dbReference type="SMART" id="SM00091">
    <property type="entry name" value="PAS"/>
    <property type="match status" value="2"/>
</dbReference>
<dbReference type="Pfam" id="PF02518">
    <property type="entry name" value="HATPase_c"/>
    <property type="match status" value="1"/>
</dbReference>
<dbReference type="NCBIfam" id="TIGR00229">
    <property type="entry name" value="sensory_box"/>
    <property type="match status" value="2"/>
</dbReference>
<dbReference type="PANTHER" id="PTHR43304:SF1">
    <property type="entry name" value="PAC DOMAIN-CONTAINING PROTEIN"/>
    <property type="match status" value="1"/>
</dbReference>
<evidence type="ECO:0000256" key="1">
    <source>
        <dbReference type="ARBA" id="ARBA00000085"/>
    </source>
</evidence>
<dbReference type="OrthoDB" id="5389366at2"/>
<evidence type="ECO:0000256" key="4">
    <source>
        <dbReference type="ARBA" id="ARBA00022679"/>
    </source>
</evidence>
<dbReference type="InterPro" id="IPR004358">
    <property type="entry name" value="Sig_transdc_His_kin-like_C"/>
</dbReference>
<dbReference type="Gene3D" id="3.30.565.10">
    <property type="entry name" value="Histidine kinase-like ATPase, C-terminal domain"/>
    <property type="match status" value="1"/>
</dbReference>
<dbReference type="InterPro" id="IPR003661">
    <property type="entry name" value="HisK_dim/P_dom"/>
</dbReference>
<dbReference type="PANTHER" id="PTHR43304">
    <property type="entry name" value="PHYTOCHROME-LIKE PROTEIN CPH1"/>
    <property type="match status" value="1"/>
</dbReference>
<dbReference type="InterPro" id="IPR035965">
    <property type="entry name" value="PAS-like_dom_sf"/>
</dbReference>
<dbReference type="EMBL" id="CP015118">
    <property type="protein sequence ID" value="ARN19382.1"/>
    <property type="molecule type" value="Genomic_DNA"/>
</dbReference>
<comment type="catalytic activity">
    <reaction evidence="1">
        <text>ATP + protein L-histidine = ADP + protein N-phospho-L-histidine.</text>
        <dbReference type="EC" id="2.7.13.3"/>
    </reaction>
</comment>
<dbReference type="Pfam" id="PF00072">
    <property type="entry name" value="Response_reg"/>
    <property type="match status" value="1"/>
</dbReference>
<dbReference type="Gene3D" id="1.10.287.130">
    <property type="match status" value="1"/>
</dbReference>
<accession>A0A1W6L589</accession>
<dbReference type="InterPro" id="IPR011006">
    <property type="entry name" value="CheY-like_superfamily"/>
</dbReference>
<evidence type="ECO:0000313" key="7">
    <source>
        <dbReference type="Proteomes" id="UP000193427"/>
    </source>
</evidence>
<dbReference type="InterPro" id="IPR000014">
    <property type="entry name" value="PAS"/>
</dbReference>
<dbReference type="InterPro" id="IPR013655">
    <property type="entry name" value="PAS_fold_3"/>
</dbReference>
<dbReference type="PRINTS" id="PR00344">
    <property type="entry name" value="BCTRLSENSOR"/>
</dbReference>
<dbReference type="Pfam" id="PF08447">
    <property type="entry name" value="PAS_3"/>
    <property type="match status" value="2"/>
</dbReference>
<dbReference type="SUPFAM" id="SSF55874">
    <property type="entry name" value="ATPase domain of HSP90 chaperone/DNA topoisomerase II/histidine kinase"/>
    <property type="match status" value="1"/>
</dbReference>
<organism evidence="6 7">
    <name type="scientific">Piscinibacter gummiphilus</name>
    <dbReference type="NCBI Taxonomy" id="946333"/>
    <lineage>
        <taxon>Bacteria</taxon>
        <taxon>Pseudomonadati</taxon>
        <taxon>Pseudomonadota</taxon>
        <taxon>Betaproteobacteria</taxon>
        <taxon>Burkholderiales</taxon>
        <taxon>Sphaerotilaceae</taxon>
        <taxon>Piscinibacter</taxon>
    </lineage>
</organism>
<dbReference type="GO" id="GO:0000155">
    <property type="term" value="F:phosphorelay sensor kinase activity"/>
    <property type="evidence" value="ECO:0007669"/>
    <property type="project" value="InterPro"/>
</dbReference>
<dbReference type="InterPro" id="IPR003594">
    <property type="entry name" value="HATPase_dom"/>
</dbReference>
<dbReference type="Proteomes" id="UP000193427">
    <property type="component" value="Chromosome"/>
</dbReference>
<protein>
    <recommendedName>
        <fullName evidence="2">histidine kinase</fullName>
        <ecNumber evidence="2">2.7.13.3</ecNumber>
    </recommendedName>
</protein>
<dbReference type="AlphaFoldDB" id="A0A1W6L589"/>
<dbReference type="Gene3D" id="3.30.450.20">
    <property type="entry name" value="PAS domain"/>
    <property type="match status" value="2"/>
</dbReference>
<dbReference type="STRING" id="946333.A4W93_05340"/>
<dbReference type="PROSITE" id="PS50113">
    <property type="entry name" value="PAC"/>
    <property type="match status" value="2"/>
</dbReference>
<dbReference type="InterPro" id="IPR000700">
    <property type="entry name" value="PAS-assoc_C"/>
</dbReference>
<keyword evidence="5" id="KW-0418">Kinase</keyword>
<dbReference type="Gene3D" id="3.40.50.2300">
    <property type="match status" value="1"/>
</dbReference>
<sequence>MPPTAHPDAALAEALARCEALTRENDRLRRSETRFRHMADATPDVVWMTEVQPERVIYASPSFEQIWGRPVADLYEDAHLWVACIHPEDRPRIGSEFGRWLAGARADDRWEAEFRIVQPDGTVRWIHERGFMIPAQGGEPARVSGVSTDITERRLAELALRASEERFALAVAGSNDGIWDWDIATGQMFMSERAQRIFGLAMPGITTRPRAEWRAMIKIHPDDVESQLGMIENYVLGKAPAYDGEWRMRHPDGSHRWVRIRGTCVRDMAGRATRLAGSVSDVDARKRAEEALQQSQRLEALGTLAGGIAHDFNNILGAILGFGEMMMRNTRPESRMRRDLGFVLAAGERGRALVERILAFSRTGAAERVPVGIESVVREVLNLLSATLPEGMKVVPRLEAGDAAAVGDSTQVHQVVVNLVTNAVQAMPAGGTVQVALEAVSLPVQRLVTTGPLAAGDYVVLTVTDTGIGIPSSMVARIFDPFFTTKEPGAGTGLGLSLVHGIVTEMGGAIDVATSVQTGSTFTVWLPRSADTAGAAANPGAALPRGRRERILVVDDEEALVQLTTDTLAGLGYQPVGFTSSADALSAFEADPERFDAVITDERMPHVTGTSLMASVRARRADVPVLLVTGYPAGTVTRRAQAGGAAAVLGKPLSARDLATALARSLGRDTPAA</sequence>
<dbReference type="KEGG" id="rgu:A4W93_05340"/>
<evidence type="ECO:0000256" key="2">
    <source>
        <dbReference type="ARBA" id="ARBA00012438"/>
    </source>
</evidence>
<dbReference type="SMART" id="SM00387">
    <property type="entry name" value="HATPase_c"/>
    <property type="match status" value="1"/>
</dbReference>
<dbReference type="CDD" id="cd00130">
    <property type="entry name" value="PAS"/>
    <property type="match status" value="2"/>
</dbReference>
<dbReference type="PROSITE" id="PS50109">
    <property type="entry name" value="HIS_KIN"/>
    <property type="match status" value="1"/>
</dbReference>
<evidence type="ECO:0000256" key="3">
    <source>
        <dbReference type="ARBA" id="ARBA00022553"/>
    </source>
</evidence>
<dbReference type="InterPro" id="IPR052162">
    <property type="entry name" value="Sensor_kinase/Photoreceptor"/>
</dbReference>
<proteinExistence type="predicted"/>
<reference evidence="6 7" key="1">
    <citation type="submission" date="2016-04" db="EMBL/GenBank/DDBJ databases">
        <title>Complete genome sequence of natural rubber-degrading, novel Gram-negative bacterium, Rhizobacter gummiphilus strain NS21.</title>
        <authorList>
            <person name="Tabata M."/>
            <person name="Kasai D."/>
            <person name="Fukuda M."/>
        </authorList>
    </citation>
    <scope>NUCLEOTIDE SEQUENCE [LARGE SCALE GENOMIC DNA]</scope>
    <source>
        <strain evidence="6 7">NS21</strain>
    </source>
</reference>
<dbReference type="SUPFAM" id="SSF55785">
    <property type="entry name" value="PYP-like sensor domain (PAS domain)"/>
    <property type="match status" value="2"/>
</dbReference>
<dbReference type="Pfam" id="PF00512">
    <property type="entry name" value="HisKA"/>
    <property type="match status" value="1"/>
</dbReference>
<dbReference type="PROSITE" id="PS50112">
    <property type="entry name" value="PAS"/>
    <property type="match status" value="1"/>
</dbReference>
<dbReference type="EC" id="2.7.13.3" evidence="2"/>
<keyword evidence="7" id="KW-1185">Reference proteome</keyword>
<dbReference type="InterPro" id="IPR001610">
    <property type="entry name" value="PAC"/>
</dbReference>